<protein>
    <recommendedName>
        <fullName evidence="7">Glutamate-1-semialdehyde 2,1-aminomutase</fullName>
        <shortName evidence="7">GSA</shortName>
        <ecNumber evidence="7">5.4.3.8</ecNumber>
    </recommendedName>
    <alternativeName>
        <fullName evidence="7">Glutamate-1-semialdehyde aminotransferase</fullName>
        <shortName evidence="7">GSA-AT</shortName>
    </alternativeName>
</protein>
<comment type="subcellular location">
    <subcellularLocation>
        <location evidence="7">Cytoplasm</location>
    </subcellularLocation>
</comment>
<dbReference type="GO" id="GO:0006782">
    <property type="term" value="P:protoporphyrinogen IX biosynthetic process"/>
    <property type="evidence" value="ECO:0007669"/>
    <property type="project" value="UniProtKB-UniRule"/>
</dbReference>
<dbReference type="RefSeq" id="WP_272419920.1">
    <property type="nucleotide sequence ID" value="NZ_JAGTJJ010000004.1"/>
</dbReference>
<dbReference type="InterPro" id="IPR015422">
    <property type="entry name" value="PyrdxlP-dep_Trfase_small"/>
</dbReference>
<dbReference type="InterPro" id="IPR005814">
    <property type="entry name" value="Aminotrans_3"/>
</dbReference>
<evidence type="ECO:0000256" key="1">
    <source>
        <dbReference type="ARBA" id="ARBA00001933"/>
    </source>
</evidence>
<keyword evidence="6 7" id="KW-0627">Porphyrin biosynthesis</keyword>
<dbReference type="InterPro" id="IPR015424">
    <property type="entry name" value="PyrdxlP-dep_Trfase"/>
</dbReference>
<dbReference type="Gene3D" id="3.40.640.10">
    <property type="entry name" value="Type I PLP-dependent aspartate aminotransferase-like (Major domain)"/>
    <property type="match status" value="1"/>
</dbReference>
<evidence type="ECO:0000256" key="7">
    <source>
        <dbReference type="HAMAP-Rule" id="MF_00375"/>
    </source>
</evidence>
<comment type="pathway">
    <text evidence="2">Porphyrin-containing compound metabolism; protoporphyrin-IX biosynthesis; 5-aminolevulinate from L-glutamyl-tRNA(Glu): step 2/2.</text>
</comment>
<evidence type="ECO:0000313" key="9">
    <source>
        <dbReference type="Proteomes" id="UP001151081"/>
    </source>
</evidence>
<dbReference type="PANTHER" id="PTHR43713:SF3">
    <property type="entry name" value="GLUTAMATE-1-SEMIALDEHYDE 2,1-AMINOMUTASE 1, CHLOROPLASTIC-RELATED"/>
    <property type="match status" value="1"/>
</dbReference>
<dbReference type="InterPro" id="IPR049704">
    <property type="entry name" value="Aminotrans_3_PPA_site"/>
</dbReference>
<dbReference type="FunFam" id="3.40.640.10:FF:000021">
    <property type="entry name" value="Glutamate-1-semialdehyde 2,1-aminomutase"/>
    <property type="match status" value="1"/>
</dbReference>
<dbReference type="GO" id="GO:0042286">
    <property type="term" value="F:glutamate-1-semialdehyde 2,1-aminomutase activity"/>
    <property type="evidence" value="ECO:0007669"/>
    <property type="project" value="UniProtKB-UniRule"/>
</dbReference>
<keyword evidence="9" id="KW-1185">Reference proteome</keyword>
<dbReference type="CDD" id="cd00610">
    <property type="entry name" value="OAT_like"/>
    <property type="match status" value="1"/>
</dbReference>
<accession>A0A9X4AQN7</accession>
<dbReference type="GO" id="GO:0030170">
    <property type="term" value="F:pyridoxal phosphate binding"/>
    <property type="evidence" value="ECO:0007669"/>
    <property type="project" value="InterPro"/>
</dbReference>
<organism evidence="8 9">
    <name type="scientific">Polyangium jinanense</name>
    <dbReference type="NCBI Taxonomy" id="2829994"/>
    <lineage>
        <taxon>Bacteria</taxon>
        <taxon>Pseudomonadati</taxon>
        <taxon>Myxococcota</taxon>
        <taxon>Polyangia</taxon>
        <taxon>Polyangiales</taxon>
        <taxon>Polyangiaceae</taxon>
        <taxon>Polyangium</taxon>
    </lineage>
</organism>
<dbReference type="NCBIfam" id="NF000818">
    <property type="entry name" value="PRK00062.1"/>
    <property type="match status" value="1"/>
</dbReference>
<dbReference type="AlphaFoldDB" id="A0A9X4AQN7"/>
<reference evidence="8 9" key="1">
    <citation type="submission" date="2021-04" db="EMBL/GenBank/DDBJ databases">
        <title>Genome analysis of Polyangium sp.</title>
        <authorList>
            <person name="Li Y."/>
            <person name="Wang J."/>
        </authorList>
    </citation>
    <scope>NUCLEOTIDE SEQUENCE [LARGE SCALE GENOMIC DNA]</scope>
    <source>
        <strain evidence="8 9">SDU14</strain>
    </source>
</reference>
<dbReference type="GO" id="GO:0008483">
    <property type="term" value="F:transaminase activity"/>
    <property type="evidence" value="ECO:0007669"/>
    <property type="project" value="InterPro"/>
</dbReference>
<dbReference type="Gene3D" id="3.90.1150.10">
    <property type="entry name" value="Aspartate Aminotransferase, domain 1"/>
    <property type="match status" value="1"/>
</dbReference>
<comment type="subunit">
    <text evidence="7">Homodimer.</text>
</comment>
<evidence type="ECO:0000256" key="6">
    <source>
        <dbReference type="ARBA" id="ARBA00023244"/>
    </source>
</evidence>
<gene>
    <name evidence="7 8" type="primary">hemL</name>
    <name evidence="8" type="ORF">KEG57_12260</name>
</gene>
<dbReference type="InterPro" id="IPR015421">
    <property type="entry name" value="PyrdxlP-dep_Trfase_major"/>
</dbReference>
<dbReference type="PANTHER" id="PTHR43713">
    <property type="entry name" value="GLUTAMATE-1-SEMIALDEHYDE 2,1-AMINOMUTASE"/>
    <property type="match status" value="1"/>
</dbReference>
<evidence type="ECO:0000256" key="2">
    <source>
        <dbReference type="ARBA" id="ARBA00004819"/>
    </source>
</evidence>
<evidence type="ECO:0000313" key="8">
    <source>
        <dbReference type="EMBL" id="MDC3981278.1"/>
    </source>
</evidence>
<dbReference type="EC" id="5.4.3.8" evidence="7"/>
<evidence type="ECO:0000256" key="5">
    <source>
        <dbReference type="ARBA" id="ARBA00023235"/>
    </source>
</evidence>
<dbReference type="GO" id="GO:0005737">
    <property type="term" value="C:cytoplasm"/>
    <property type="evidence" value="ECO:0007669"/>
    <property type="project" value="UniProtKB-SubCell"/>
</dbReference>
<feature type="modified residue" description="N6-(pyridoxal phosphate)lysine" evidence="7">
    <location>
        <position position="267"/>
    </location>
</feature>
<keyword evidence="5 7" id="KW-0413">Isomerase</keyword>
<evidence type="ECO:0000256" key="4">
    <source>
        <dbReference type="ARBA" id="ARBA00022898"/>
    </source>
</evidence>
<keyword evidence="7" id="KW-0963">Cytoplasm</keyword>
<evidence type="ECO:0000256" key="3">
    <source>
        <dbReference type="ARBA" id="ARBA00008981"/>
    </source>
</evidence>
<dbReference type="NCBIfam" id="TIGR00713">
    <property type="entry name" value="hemL"/>
    <property type="match status" value="1"/>
</dbReference>
<dbReference type="InterPro" id="IPR004639">
    <property type="entry name" value="4pyrrol_synth_GluAld_NH2Trfase"/>
</dbReference>
<comment type="catalytic activity">
    <reaction evidence="7">
        <text>(S)-4-amino-5-oxopentanoate = 5-aminolevulinate</text>
        <dbReference type="Rhea" id="RHEA:14265"/>
        <dbReference type="ChEBI" id="CHEBI:57501"/>
        <dbReference type="ChEBI" id="CHEBI:356416"/>
        <dbReference type="EC" id="5.4.3.8"/>
    </reaction>
</comment>
<dbReference type="PROSITE" id="PS00600">
    <property type="entry name" value="AA_TRANSFER_CLASS_3"/>
    <property type="match status" value="1"/>
</dbReference>
<dbReference type="Proteomes" id="UP001151081">
    <property type="component" value="Unassembled WGS sequence"/>
</dbReference>
<dbReference type="HAMAP" id="MF_00375">
    <property type="entry name" value="HemL_aminotrans_3"/>
    <property type="match status" value="1"/>
</dbReference>
<comment type="cofactor">
    <cofactor evidence="1 7">
        <name>pyridoxal 5'-phosphate</name>
        <dbReference type="ChEBI" id="CHEBI:597326"/>
    </cofactor>
</comment>
<sequence length="424" mass="44450">MSDTISQALFERARAVIPGGVNSPVRAFRAVGGNPVFIARAKGARVYGEDGSEYVDYVGSWGPALLGHAHPDVIRAVQEAAEGGLSFGAPTSREVRFAEAVHAMYPGIEKLRCVSSGTEATMSAIRVARGFTRRDVIVKFEGCYHGHADHLLVKAGSGLATFGVPDSAGVPEGTAKTTLTLAFNDIPALEALFSARGSEIAAVIVEPVVGNMGCVPPEPGFLEAIIALCRKHGALSIFDEVMTGCRLARGGAQERYGLRADLTTLGKIIGGGMPLAAYGGREDVMNVVAPLGPVYQAGTLSGNPVAVAAGLATIERLVPEVYEKLERLGAALEAGLKDAAAQAGVPATVQRVGSMITLFFNDKPVRSWAEASQSDTKRFATWHAGMLSRGIYWPPSQYEAAFLSAAHTDEDITRTALAARASLG</sequence>
<dbReference type="EMBL" id="JAGTJJ010000004">
    <property type="protein sequence ID" value="MDC3981278.1"/>
    <property type="molecule type" value="Genomic_DNA"/>
</dbReference>
<dbReference type="Pfam" id="PF00202">
    <property type="entry name" value="Aminotran_3"/>
    <property type="match status" value="1"/>
</dbReference>
<proteinExistence type="inferred from homology"/>
<comment type="caution">
    <text evidence="8">The sequence shown here is derived from an EMBL/GenBank/DDBJ whole genome shotgun (WGS) entry which is preliminary data.</text>
</comment>
<name>A0A9X4AQN7_9BACT</name>
<keyword evidence="4 7" id="KW-0663">Pyridoxal phosphate</keyword>
<comment type="similarity">
    <text evidence="3 7">Belongs to the class-III pyridoxal-phosphate-dependent aminotransferase family. HemL subfamily.</text>
</comment>
<dbReference type="SUPFAM" id="SSF53383">
    <property type="entry name" value="PLP-dependent transferases"/>
    <property type="match status" value="1"/>
</dbReference>